<evidence type="ECO:0000259" key="23">
    <source>
        <dbReference type="SMART" id="SM00235"/>
    </source>
</evidence>
<dbReference type="CDD" id="cd04278">
    <property type="entry name" value="ZnMc_MMP"/>
    <property type="match status" value="1"/>
</dbReference>
<dbReference type="GO" id="GO:0030198">
    <property type="term" value="P:extracellular matrix organization"/>
    <property type="evidence" value="ECO:0007669"/>
    <property type="project" value="TreeGrafter"/>
</dbReference>
<feature type="binding site" evidence="17">
    <location>
        <position position="221"/>
    </location>
    <ligand>
        <name>Zn(2+)</name>
        <dbReference type="ChEBI" id="CHEBI:29105"/>
        <label>1</label>
    </ligand>
</feature>
<organism evidence="24 25">
    <name type="scientific">Urocolius indicus</name>
    <name type="common">Red-faced mousebird</name>
    <name type="synonym">Colius indicus</name>
    <dbReference type="NCBI Taxonomy" id="458196"/>
    <lineage>
        <taxon>Eukaryota</taxon>
        <taxon>Metazoa</taxon>
        <taxon>Chordata</taxon>
        <taxon>Craniata</taxon>
        <taxon>Vertebrata</taxon>
        <taxon>Euteleostomi</taxon>
        <taxon>Archelosauria</taxon>
        <taxon>Archosauria</taxon>
        <taxon>Dinosauria</taxon>
        <taxon>Saurischia</taxon>
        <taxon>Theropoda</taxon>
        <taxon>Coelurosauria</taxon>
        <taxon>Aves</taxon>
        <taxon>Neognathae</taxon>
        <taxon>Neoaves</taxon>
        <taxon>Telluraves</taxon>
        <taxon>Coraciimorphae</taxon>
        <taxon>Coliiformes</taxon>
        <taxon>Coliidae</taxon>
        <taxon>Urocolius</taxon>
    </lineage>
</organism>
<keyword evidence="14 18" id="KW-1015">Disulfide bond</keyword>
<dbReference type="SUPFAM" id="SSF50923">
    <property type="entry name" value="Hemopexin-like domain"/>
    <property type="match status" value="1"/>
</dbReference>
<evidence type="ECO:0000256" key="17">
    <source>
        <dbReference type="PIRSR" id="PIRSR621190-2"/>
    </source>
</evidence>
<evidence type="ECO:0000256" key="14">
    <source>
        <dbReference type="ARBA" id="ARBA00023157"/>
    </source>
</evidence>
<comment type="subcellular location">
    <subcellularLocation>
        <location evidence="1">Secreted</location>
        <location evidence="1">Extracellular space</location>
        <location evidence="1">Extracellular matrix</location>
    </subcellularLocation>
</comment>
<keyword evidence="10 16" id="KW-0862">Zinc</keyword>
<keyword evidence="13" id="KW-0865">Zymogen</keyword>
<feature type="binding site" evidence="17">
    <location>
        <position position="226"/>
    </location>
    <ligand>
        <name>Ca(2+)</name>
        <dbReference type="ChEBI" id="CHEBI:29108"/>
        <label>1</label>
    </ligand>
</feature>
<proteinExistence type="inferred from homology"/>
<protein>
    <submittedName>
        <fullName evidence="24">MMP27 protein</fullName>
    </submittedName>
</protein>
<evidence type="ECO:0000256" key="3">
    <source>
        <dbReference type="ARBA" id="ARBA00022525"/>
    </source>
</evidence>
<dbReference type="InterPro" id="IPR024079">
    <property type="entry name" value="MetalloPept_cat_dom_sf"/>
</dbReference>
<feature type="signal peptide" evidence="22">
    <location>
        <begin position="1"/>
        <end position="36"/>
    </location>
</feature>
<feature type="binding site" evidence="17">
    <location>
        <position position="261"/>
    </location>
    <ligand>
        <name>Zn(2+)</name>
        <dbReference type="ChEBI" id="CHEBI:29105"/>
        <label>2</label>
        <note>catalytic</note>
    </ligand>
</feature>
<evidence type="ECO:0000256" key="19">
    <source>
        <dbReference type="PIRSR" id="PIRSR621190-4"/>
    </source>
</evidence>
<comment type="caution">
    <text evidence="24">The sequence shown here is derived from an EMBL/GenBank/DDBJ whole genome shotgun (WGS) entry which is preliminary data.</text>
</comment>
<evidence type="ECO:0000256" key="16">
    <source>
        <dbReference type="PIRSR" id="PIRSR001191-2"/>
    </source>
</evidence>
<feature type="binding site" evidence="17">
    <location>
        <position position="226"/>
    </location>
    <ligand>
        <name>Ca(2+)</name>
        <dbReference type="ChEBI" id="CHEBI:29108"/>
        <label>3</label>
    </ligand>
</feature>
<dbReference type="Pfam" id="PF01471">
    <property type="entry name" value="PG_binding_1"/>
    <property type="match status" value="1"/>
</dbReference>
<evidence type="ECO:0000256" key="12">
    <source>
        <dbReference type="ARBA" id="ARBA00023049"/>
    </source>
</evidence>
<evidence type="ECO:0000256" key="6">
    <source>
        <dbReference type="ARBA" id="ARBA00022723"/>
    </source>
</evidence>
<dbReference type="SMART" id="SM00120">
    <property type="entry name" value="HX"/>
    <property type="match status" value="4"/>
</dbReference>
<keyword evidence="5" id="KW-0645">Protease</keyword>
<evidence type="ECO:0000256" key="18">
    <source>
        <dbReference type="PIRSR" id="PIRSR621190-3"/>
    </source>
</evidence>
<feature type="binding site" evidence="16">
    <location>
        <position position="247"/>
    </location>
    <ligand>
        <name>Zn(2+)</name>
        <dbReference type="ChEBI" id="CHEBI:29105"/>
        <label>2</label>
        <note>catalytic</note>
    </ligand>
</feature>
<keyword evidence="12" id="KW-0482">Metalloprotease</keyword>
<dbReference type="Gene3D" id="2.110.10.10">
    <property type="entry name" value="Hemopexin-like domain"/>
    <property type="match status" value="1"/>
</dbReference>
<feature type="binding site" evidence="16">
    <location>
        <position position="253"/>
    </location>
    <ligand>
        <name>Zn(2+)</name>
        <dbReference type="ChEBI" id="CHEBI:29105"/>
        <label>2</label>
        <note>catalytic</note>
    </ligand>
</feature>
<feature type="modified residue" description="Phosphotyrosine; by PKDCC" evidence="19">
    <location>
        <position position="388"/>
    </location>
</feature>
<feature type="binding site" evidence="17">
    <location>
        <position position="192"/>
    </location>
    <ligand>
        <name>Zn(2+)</name>
        <dbReference type="ChEBI" id="CHEBI:29105"/>
        <label>1</label>
    </ligand>
</feature>
<comment type="cofactor">
    <cofactor evidence="17">
        <name>Zn(2+)</name>
        <dbReference type="ChEBI" id="CHEBI:29105"/>
    </cofactor>
    <text evidence="17">Binds 2 Zn(2+) ions per subunit.</text>
</comment>
<dbReference type="GO" id="GO:0031012">
    <property type="term" value="C:extracellular matrix"/>
    <property type="evidence" value="ECO:0007669"/>
    <property type="project" value="InterPro"/>
</dbReference>
<dbReference type="InterPro" id="IPR021158">
    <property type="entry name" value="Pept_M10A_Zn_BS"/>
</dbReference>
<dbReference type="SUPFAM" id="SSF55486">
    <property type="entry name" value="Metalloproteases ('zincins'), catalytic domain"/>
    <property type="match status" value="1"/>
</dbReference>
<dbReference type="PANTHER" id="PTHR10201">
    <property type="entry name" value="MATRIX METALLOPROTEINASE"/>
    <property type="match status" value="1"/>
</dbReference>
<comment type="similarity">
    <text evidence="2">Belongs to the peptidase M10A family.</text>
</comment>
<keyword evidence="4" id="KW-0272">Extracellular matrix</keyword>
<feature type="binding site" evidence="17">
    <location>
        <position position="217"/>
    </location>
    <ligand>
        <name>Ca(2+)</name>
        <dbReference type="ChEBI" id="CHEBI:29108"/>
        <label>2</label>
    </ligand>
</feature>
<feature type="binding site" evidence="17">
    <location>
        <position position="454"/>
    </location>
    <ligand>
        <name>Ca(2+)</name>
        <dbReference type="ChEBI" id="CHEBI:29108"/>
        <label>4</label>
    </ligand>
</feature>
<dbReference type="PROSITE" id="PS00024">
    <property type="entry name" value="HEMOPEXIN"/>
    <property type="match status" value="1"/>
</dbReference>
<dbReference type="InterPro" id="IPR036375">
    <property type="entry name" value="Hemopexin-like_dom_sf"/>
</dbReference>
<evidence type="ECO:0000256" key="9">
    <source>
        <dbReference type="ARBA" id="ARBA00022801"/>
    </source>
</evidence>
<feature type="repeat" description="Hemopexin" evidence="21">
    <location>
        <begin position="354"/>
        <end position="399"/>
    </location>
</feature>
<reference evidence="24" key="1">
    <citation type="submission" date="2020-02" db="EMBL/GenBank/DDBJ databases">
        <title>Bird 10,000 Genomes (B10K) Project - Family phase.</title>
        <authorList>
            <person name="Zhang G."/>
        </authorList>
    </citation>
    <scope>NUCLEOTIDE SEQUENCE</scope>
    <source>
        <strain evidence="24">B10K-DU-030-59</strain>
    </source>
</reference>
<feature type="short sequence motif" description="Cysteine switch" evidence="20">
    <location>
        <begin position="116"/>
        <end position="123"/>
    </location>
</feature>
<evidence type="ECO:0000256" key="21">
    <source>
        <dbReference type="PROSITE-ProRule" id="PRU01011"/>
    </source>
</evidence>
<evidence type="ECO:0000256" key="15">
    <source>
        <dbReference type="PIRSR" id="PIRSR001191-1"/>
    </source>
</evidence>
<evidence type="ECO:0000256" key="11">
    <source>
        <dbReference type="ARBA" id="ARBA00022837"/>
    </source>
</evidence>
<dbReference type="PROSITE" id="PS00546">
    <property type="entry name" value="CYSTEINE_SWITCH"/>
    <property type="match status" value="1"/>
</dbReference>
<evidence type="ECO:0000256" key="8">
    <source>
        <dbReference type="ARBA" id="ARBA00022737"/>
    </source>
</evidence>
<gene>
    <name evidence="24" type="primary">Mmp27</name>
    <name evidence="24" type="ORF">UROIND_R13218</name>
</gene>
<dbReference type="OrthoDB" id="406838at2759"/>
<feature type="repeat" description="Hemopexin" evidence="21">
    <location>
        <begin position="401"/>
        <end position="449"/>
    </location>
</feature>
<dbReference type="InterPro" id="IPR006026">
    <property type="entry name" value="Peptidase_Metallo"/>
</dbReference>
<dbReference type="PANTHER" id="PTHR10201:SF115">
    <property type="entry name" value="MATRIX METALLOPROTEINASE-27"/>
    <property type="match status" value="1"/>
</dbReference>
<evidence type="ECO:0000256" key="20">
    <source>
        <dbReference type="PIRSR" id="PIRSR621190-5"/>
    </source>
</evidence>
<keyword evidence="3" id="KW-0964">Secreted</keyword>
<dbReference type="Pfam" id="PF00413">
    <property type="entry name" value="Peptidase_M10"/>
    <property type="match status" value="1"/>
</dbReference>
<keyword evidence="25" id="KW-1185">Reference proteome</keyword>
<dbReference type="InterPro" id="IPR018487">
    <property type="entry name" value="Hemopexin-like_repeat"/>
</dbReference>
<dbReference type="PRINTS" id="PR00138">
    <property type="entry name" value="MATRIXIN"/>
</dbReference>
<sequence>IHTEQKADCSSIRAGMRIRMKYLPLLLLMCAAVSNALPIHPEKDNDEKLVQDYLNKFYAVEPDPNQLGWKLNPESTSEKLQKMQHFSEKLQKMQHFFGLKVTGKPDSETLEIMKKPRCGVPDVGLYGVTLPGWKKNKLTYRIVNHTPDMSKEDVDKAIQKAFKVWSTVTPLIFTRIHEGIADIMIAFGTKAHGRCPRYFDGPLGVLAHAFPPGNGFGGDVHFDEDEDWTTGSVGFNLFLVAAHEIGHALGLSHSNDQRALMFPNYAYVSLSKFPLSPDDISGIQSIYGSSPNAPDKRPVTPTSPKTCGSQVSFNAVTTLRREVIFLKGRHLWRVYPDNSEVERELISTFWPTLPPGIEAVYENMKDQILFFKGNKFWVVSGYQVLLGYPKNINTLGFPKGVKKIDAAVCNKNTGKTDFFTGDKFWRFDENSQSMEKGYPRQIVDDFPGISKKVDAVFQHKGLFYFFHGSKQWEFDPTAKKVIREINSNSWFNC</sequence>
<feature type="chain" id="PRO_5032774006" evidence="22">
    <location>
        <begin position="37"/>
        <end position="493"/>
    </location>
</feature>
<evidence type="ECO:0000313" key="24">
    <source>
        <dbReference type="EMBL" id="NXX75654.1"/>
    </source>
</evidence>
<evidence type="ECO:0000256" key="10">
    <source>
        <dbReference type="ARBA" id="ARBA00022833"/>
    </source>
</evidence>
<feature type="repeat" description="Hemopexin" evidence="21">
    <location>
        <begin position="450"/>
        <end position="493"/>
    </location>
</feature>
<feature type="binding site" description="in inhibited form" evidence="17">
    <location>
        <position position="118"/>
    </location>
    <ligand>
        <name>Zn(2+)</name>
        <dbReference type="ChEBI" id="CHEBI:29105"/>
        <label>2</label>
        <note>catalytic</note>
    </ligand>
</feature>
<name>A0A852KF50_UROIN</name>
<keyword evidence="6 16" id="KW-0479">Metal-binding</keyword>
<feature type="active site" evidence="15">
    <location>
        <position position="244"/>
    </location>
</feature>
<keyword evidence="8" id="KW-0677">Repeat</keyword>
<evidence type="ECO:0000256" key="4">
    <source>
        <dbReference type="ARBA" id="ARBA00022530"/>
    </source>
</evidence>
<dbReference type="SUPFAM" id="SSF47090">
    <property type="entry name" value="PGBD-like"/>
    <property type="match status" value="1"/>
</dbReference>
<dbReference type="Proteomes" id="UP000654395">
    <property type="component" value="Unassembled WGS sequence"/>
</dbReference>
<dbReference type="InterPro" id="IPR021190">
    <property type="entry name" value="Pept_M10A"/>
</dbReference>
<dbReference type="PIRSF" id="PIRSF001191">
    <property type="entry name" value="Peptidase_M10A_matrix"/>
    <property type="match status" value="1"/>
</dbReference>
<dbReference type="GO" id="GO:0006508">
    <property type="term" value="P:proteolysis"/>
    <property type="evidence" value="ECO:0007669"/>
    <property type="project" value="UniProtKB-KW"/>
</dbReference>
<dbReference type="AlphaFoldDB" id="A0A852KF50"/>
<feature type="repeat" description="Hemopexin" evidence="21">
    <location>
        <begin position="304"/>
        <end position="353"/>
    </location>
</feature>
<keyword evidence="11 17" id="KW-0106">Calcium</keyword>
<comment type="cofactor">
    <cofactor evidence="17">
        <name>Ca(2+)</name>
        <dbReference type="ChEBI" id="CHEBI:29108"/>
    </cofactor>
    <text evidence="17">Can bind about 5 Ca(2+) ions per subunit.</text>
</comment>
<evidence type="ECO:0000256" key="7">
    <source>
        <dbReference type="ARBA" id="ARBA00022729"/>
    </source>
</evidence>
<feature type="binding site" evidence="16">
    <location>
        <position position="243"/>
    </location>
    <ligand>
        <name>Zn(2+)</name>
        <dbReference type="ChEBI" id="CHEBI:29105"/>
        <label>2</label>
        <note>catalytic</note>
    </ligand>
</feature>
<feature type="binding site" evidence="17">
    <location>
        <position position="407"/>
    </location>
    <ligand>
        <name>Ca(2+)</name>
        <dbReference type="ChEBI" id="CHEBI:29108"/>
        <label>5</label>
    </ligand>
</feature>
<feature type="binding site" evidence="17">
    <location>
        <position position="219"/>
    </location>
    <ligand>
        <name>Ca(2+)</name>
        <dbReference type="ChEBI" id="CHEBI:29108"/>
        <label>2</label>
    </ligand>
</feature>
<keyword evidence="9" id="KW-0378">Hydrolase</keyword>
<feature type="binding site" evidence="17">
    <location>
        <position position="148"/>
    </location>
    <ligand>
        <name>Ca(2+)</name>
        <dbReference type="ChEBI" id="CHEBI:29108"/>
        <label>1</label>
    </ligand>
</feature>
<dbReference type="InterPro" id="IPR000585">
    <property type="entry name" value="Hemopexin-like_dom"/>
</dbReference>
<dbReference type="InterPro" id="IPR036365">
    <property type="entry name" value="PGBD-like_sf"/>
</dbReference>
<feature type="binding site" evidence="17">
    <location>
        <position position="208"/>
    </location>
    <ligand>
        <name>Zn(2+)</name>
        <dbReference type="ChEBI" id="CHEBI:29105"/>
        <label>1</label>
    </ligand>
</feature>
<feature type="binding site" evidence="17">
    <location>
        <position position="223"/>
    </location>
    <ligand>
        <name>Ca(2+)</name>
        <dbReference type="ChEBI" id="CHEBI:29108"/>
        <label>3</label>
    </ligand>
</feature>
<keyword evidence="7 22" id="KW-0732">Signal</keyword>
<dbReference type="GO" id="GO:0004222">
    <property type="term" value="F:metalloendopeptidase activity"/>
    <property type="evidence" value="ECO:0007669"/>
    <property type="project" value="InterPro"/>
</dbReference>
<evidence type="ECO:0000313" key="25">
    <source>
        <dbReference type="Proteomes" id="UP000654395"/>
    </source>
</evidence>
<dbReference type="InterPro" id="IPR018486">
    <property type="entry name" value="Hemopexin_CS"/>
</dbReference>
<dbReference type="PROSITE" id="PS51642">
    <property type="entry name" value="HEMOPEXIN_2"/>
    <property type="match status" value="4"/>
</dbReference>
<feature type="domain" description="Peptidase metallopeptidase" evidence="23">
    <location>
        <begin position="129"/>
        <end position="289"/>
    </location>
</feature>
<feature type="binding site" evidence="17">
    <location>
        <position position="200"/>
    </location>
    <ligand>
        <name>Ca(2+)</name>
        <dbReference type="ChEBI" id="CHEBI:29108"/>
        <label>3</label>
    </ligand>
</feature>
<dbReference type="GO" id="GO:0008270">
    <property type="term" value="F:zinc ion binding"/>
    <property type="evidence" value="ECO:0007669"/>
    <property type="project" value="InterPro"/>
</dbReference>
<dbReference type="InterPro" id="IPR002477">
    <property type="entry name" value="Peptidoglycan-bd-like"/>
</dbReference>
<dbReference type="CDD" id="cd00094">
    <property type="entry name" value="HX"/>
    <property type="match status" value="1"/>
</dbReference>
<dbReference type="FunFam" id="3.40.390.10:FF:000007">
    <property type="entry name" value="Collagenase 3"/>
    <property type="match status" value="1"/>
</dbReference>
<feature type="binding site" evidence="17">
    <location>
        <position position="456"/>
    </location>
    <ligand>
        <name>Ca(2+)</name>
        <dbReference type="ChEBI" id="CHEBI:29108"/>
        <label>5</label>
    </ligand>
</feature>
<dbReference type="InterPro" id="IPR001818">
    <property type="entry name" value="Pept_M10_metallopeptidase"/>
</dbReference>
<dbReference type="FunFam" id="2.110.10.10:FF:000002">
    <property type="entry name" value="Matrix metallopeptidase 3"/>
    <property type="match status" value="1"/>
</dbReference>
<dbReference type="Pfam" id="PF00045">
    <property type="entry name" value="Hemopexin"/>
    <property type="match status" value="4"/>
</dbReference>
<evidence type="ECO:0000256" key="2">
    <source>
        <dbReference type="ARBA" id="ARBA00010370"/>
    </source>
</evidence>
<dbReference type="InterPro" id="IPR033739">
    <property type="entry name" value="M10A_MMP"/>
</dbReference>
<evidence type="ECO:0000256" key="13">
    <source>
        <dbReference type="ARBA" id="ARBA00023145"/>
    </source>
</evidence>
<feature type="binding site" evidence="17">
    <location>
        <position position="201"/>
    </location>
    <ligand>
        <name>Ca(2+)</name>
        <dbReference type="ChEBI" id="CHEBI:29108"/>
        <label>3</label>
    </ligand>
</feature>
<dbReference type="GO" id="GO:0030574">
    <property type="term" value="P:collagen catabolic process"/>
    <property type="evidence" value="ECO:0007669"/>
    <property type="project" value="TreeGrafter"/>
</dbReference>
<feature type="non-terminal residue" evidence="24">
    <location>
        <position position="1"/>
    </location>
</feature>
<evidence type="ECO:0000256" key="5">
    <source>
        <dbReference type="ARBA" id="ARBA00022670"/>
    </source>
</evidence>
<accession>A0A852KF50</accession>
<feature type="non-terminal residue" evidence="24">
    <location>
        <position position="493"/>
    </location>
</feature>
<feature type="disulfide bond" evidence="18">
    <location>
        <begin position="307"/>
        <end position="493"/>
    </location>
</feature>
<evidence type="ECO:0000256" key="22">
    <source>
        <dbReference type="SAM" id="SignalP"/>
    </source>
</evidence>
<evidence type="ECO:0000256" key="1">
    <source>
        <dbReference type="ARBA" id="ARBA00004498"/>
    </source>
</evidence>
<dbReference type="SMART" id="SM00235">
    <property type="entry name" value="ZnMc"/>
    <property type="match status" value="1"/>
</dbReference>
<dbReference type="Gene3D" id="3.40.390.10">
    <property type="entry name" value="Collagenase (Catalytic Domain)"/>
    <property type="match status" value="1"/>
</dbReference>
<dbReference type="EMBL" id="WBNH01001931">
    <property type="protein sequence ID" value="NXX75654.1"/>
    <property type="molecule type" value="Genomic_DNA"/>
</dbReference>
<feature type="binding site" evidence="17">
    <location>
        <position position="182"/>
    </location>
    <ligand>
        <name>Ca(2+)</name>
        <dbReference type="ChEBI" id="CHEBI:29108"/>
        <label>2</label>
    </ligand>
</feature>